<keyword evidence="4" id="KW-1185">Reference proteome</keyword>
<gene>
    <name evidence="3" type="ORF">BG844_01640</name>
    <name evidence="2" type="ORF">BG844_08350</name>
</gene>
<evidence type="ECO:0000256" key="1">
    <source>
        <dbReference type="ARBA" id="ARBA00022833"/>
    </source>
</evidence>
<accession>A0A1K0H2N6</accession>
<reference evidence="3 4" key="1">
    <citation type="submission" date="2016-09" db="EMBL/GenBank/DDBJ databases">
        <title>Couchioplanes caeruleus draft genome sequence.</title>
        <authorList>
            <person name="Sheehan J."/>
            <person name="Caffrey P."/>
        </authorList>
    </citation>
    <scope>NUCLEOTIDE SEQUENCE [LARGE SCALE GENOMIC DNA]</scope>
    <source>
        <strain evidence="3 4">DSM 43634</strain>
    </source>
</reference>
<dbReference type="RefSeq" id="WP_071802910.1">
    <property type="nucleotide sequence ID" value="NZ_MEIA01000007.1"/>
</dbReference>
<dbReference type="SUPFAM" id="SSF102588">
    <property type="entry name" value="LmbE-like"/>
    <property type="match status" value="1"/>
</dbReference>
<dbReference type="InterPro" id="IPR003737">
    <property type="entry name" value="GlcNAc_PI_deacetylase-related"/>
</dbReference>
<dbReference type="EMBL" id="MEIA01000007">
    <property type="protein sequence ID" value="OJF15963.1"/>
    <property type="molecule type" value="Genomic_DNA"/>
</dbReference>
<sequence>MARRILVVSPHPDDETVGCGGALRLHALAGAQVRVVFLTSGEAGGHGLDPAETRRVREAEAQAAAAALGLAGIEFWRLPDGRLTATRSLVARLRELISDFQPEVIYVPHDGEQHPDHRAAARLVHGATTRLNGAVEPFRVLMFEVWTPLADLDELVDISPVIDTKLAAIRLYASQCRVLRFDDALAGLARYRGEMHNWPGGDYAEAYREPRW</sequence>
<dbReference type="Pfam" id="PF02585">
    <property type="entry name" value="PIG-L"/>
    <property type="match status" value="1"/>
</dbReference>
<evidence type="ECO:0000313" key="3">
    <source>
        <dbReference type="EMBL" id="OJF15963.1"/>
    </source>
</evidence>
<dbReference type="PANTHER" id="PTHR12993:SF29">
    <property type="entry name" value="BLR3841 PROTEIN"/>
    <property type="match status" value="1"/>
</dbReference>
<dbReference type="AlphaFoldDB" id="A0A1K0H2N6"/>
<keyword evidence="1" id="KW-0862">Zinc</keyword>
<dbReference type="Proteomes" id="UP000182486">
    <property type="component" value="Unassembled WGS sequence"/>
</dbReference>
<dbReference type="InterPro" id="IPR024078">
    <property type="entry name" value="LmbE-like_dom_sf"/>
</dbReference>
<name>A0A1K0H2N6_9ACTN</name>
<dbReference type="EMBL" id="MEIA01000089">
    <property type="protein sequence ID" value="OJF14711.1"/>
    <property type="molecule type" value="Genomic_DNA"/>
</dbReference>
<proteinExistence type="predicted"/>
<dbReference type="PANTHER" id="PTHR12993">
    <property type="entry name" value="N-ACETYLGLUCOSAMINYL-PHOSPHATIDYLINOSITOL DE-N-ACETYLASE-RELATED"/>
    <property type="match status" value="1"/>
</dbReference>
<dbReference type="Gene3D" id="3.40.50.10320">
    <property type="entry name" value="LmbE-like"/>
    <property type="match status" value="1"/>
</dbReference>
<comment type="caution">
    <text evidence="3">The sequence shown here is derived from an EMBL/GenBank/DDBJ whole genome shotgun (WGS) entry which is preliminary data.</text>
</comment>
<evidence type="ECO:0000313" key="2">
    <source>
        <dbReference type="EMBL" id="OJF14711.1"/>
    </source>
</evidence>
<protein>
    <submittedName>
        <fullName evidence="3">GlcNAc phosphatidyl inositol de-acetylase</fullName>
    </submittedName>
</protein>
<dbReference type="GO" id="GO:0016811">
    <property type="term" value="F:hydrolase activity, acting on carbon-nitrogen (but not peptide) bonds, in linear amides"/>
    <property type="evidence" value="ECO:0007669"/>
    <property type="project" value="TreeGrafter"/>
</dbReference>
<organism evidence="3 4">
    <name type="scientific">Couchioplanes caeruleus subsp. caeruleus</name>
    <dbReference type="NCBI Taxonomy" id="56427"/>
    <lineage>
        <taxon>Bacteria</taxon>
        <taxon>Bacillati</taxon>
        <taxon>Actinomycetota</taxon>
        <taxon>Actinomycetes</taxon>
        <taxon>Micromonosporales</taxon>
        <taxon>Micromonosporaceae</taxon>
        <taxon>Couchioplanes</taxon>
    </lineage>
</organism>
<evidence type="ECO:0000313" key="4">
    <source>
        <dbReference type="Proteomes" id="UP000182486"/>
    </source>
</evidence>
<dbReference type="GO" id="GO:0016137">
    <property type="term" value="P:glycoside metabolic process"/>
    <property type="evidence" value="ECO:0007669"/>
    <property type="project" value="UniProtKB-ARBA"/>
</dbReference>